<evidence type="ECO:0000313" key="2">
    <source>
        <dbReference type="Proteomes" id="UP000031838"/>
    </source>
</evidence>
<reference evidence="1 2" key="2">
    <citation type="journal article" date="2016" name="Appl. Microbiol. Biotechnol.">
        <title>Mutations improving production and secretion of extracellular lipase by Burkholderia glumae PG1.</title>
        <authorList>
            <person name="Knapp A."/>
            <person name="Voget S."/>
            <person name="Gao R."/>
            <person name="Zaburannyi N."/>
            <person name="Krysciak D."/>
            <person name="Breuer M."/>
            <person name="Hauer B."/>
            <person name="Streit W.R."/>
            <person name="Muller R."/>
            <person name="Daniel R."/>
            <person name="Jaeger K.E."/>
        </authorList>
    </citation>
    <scope>NUCLEOTIDE SEQUENCE [LARGE SCALE GENOMIC DNA]</scope>
    <source>
        <strain evidence="1 2">PG1</strain>
    </source>
</reference>
<dbReference type="KEGG" id="bgp:BGL_1c07670"/>
<gene>
    <name evidence="1" type="ORF">BGL_1c07670</name>
</gene>
<name>A0A0B6RZ82_BURPL</name>
<sequence>MDDTQHYDHFPRLTIDQIRDLAEAIREIFGGNLSRADFSDKLMMFLEDVPGYESGEVAAALVESAWAEYTSHRFKS</sequence>
<organism evidence="1 2">
    <name type="scientific">Burkholderia plantarii</name>
    <dbReference type="NCBI Taxonomy" id="41899"/>
    <lineage>
        <taxon>Bacteria</taxon>
        <taxon>Pseudomonadati</taxon>
        <taxon>Pseudomonadota</taxon>
        <taxon>Betaproteobacteria</taxon>
        <taxon>Burkholderiales</taxon>
        <taxon>Burkholderiaceae</taxon>
        <taxon>Burkholderia</taxon>
    </lineage>
</organism>
<reference evidence="2" key="1">
    <citation type="submission" date="2011-03" db="EMBL/GenBank/DDBJ databases">
        <authorList>
            <person name="Voget S."/>
            <person name="Streit W.R."/>
            <person name="Jaeger K.E."/>
            <person name="Daniel R."/>
        </authorList>
    </citation>
    <scope>NUCLEOTIDE SEQUENCE [LARGE SCALE GENOMIC DNA]</scope>
    <source>
        <strain evidence="2">PG1</strain>
    </source>
</reference>
<dbReference type="Proteomes" id="UP000031838">
    <property type="component" value="Chromosome 1"/>
</dbReference>
<dbReference type="AlphaFoldDB" id="A0A0B6RZ82"/>
<proteinExistence type="predicted"/>
<protein>
    <submittedName>
        <fullName evidence="1">Uncharacterized protein</fullName>
    </submittedName>
</protein>
<accession>A0A0B6RZ82</accession>
<evidence type="ECO:0000313" key="1">
    <source>
        <dbReference type="EMBL" id="AJK45301.1"/>
    </source>
</evidence>
<dbReference type="EMBL" id="CP002580">
    <property type="protein sequence ID" value="AJK45301.1"/>
    <property type="molecule type" value="Genomic_DNA"/>
</dbReference>
<dbReference type="HOGENOM" id="CLU_2680545_0_0_4"/>
<keyword evidence="2" id="KW-1185">Reference proteome</keyword>
<dbReference type="RefSeq" id="WP_042624055.1">
    <property type="nucleotide sequence ID" value="NZ_CP002580.1"/>
</dbReference>